<gene>
    <name evidence="1" type="ORF">H8K20_09380</name>
</gene>
<accession>A0A8J6LZB5</accession>
<dbReference type="NCBIfam" id="NF046065">
    <property type="entry name" value="MtxRegRemB"/>
    <property type="match status" value="1"/>
</dbReference>
<keyword evidence="2" id="KW-1185">Reference proteome</keyword>
<sequence>MYIHLGQDTVVRTRDIVGIFDIDNTSVSKDTKNYLKRSGTRGQVRNVCGSGDILDIGLPKSFVVITGPGGPITYISPISPATLKKRVAARRRLPRAKHR</sequence>
<protein>
    <submittedName>
        <fullName evidence="1">DUF370 domain-containing protein</fullName>
    </submittedName>
</protein>
<dbReference type="OrthoDB" id="9811390at2"/>
<reference evidence="1" key="1">
    <citation type="submission" date="2020-08" db="EMBL/GenBank/DDBJ databases">
        <authorList>
            <person name="Liu C."/>
            <person name="Sun Q."/>
        </authorList>
    </citation>
    <scope>NUCLEOTIDE SEQUENCE</scope>
    <source>
        <strain evidence="1">NSJ-65</strain>
    </source>
</reference>
<dbReference type="Proteomes" id="UP000597668">
    <property type="component" value="Unassembled WGS sequence"/>
</dbReference>
<dbReference type="AlphaFoldDB" id="A0A8J6LZB5"/>
<dbReference type="RefSeq" id="WP_105205918.1">
    <property type="nucleotide sequence ID" value="NZ_JACOGI010000002.1"/>
</dbReference>
<name>A0A8J6LZB5_9FIRM</name>
<comment type="caution">
    <text evidence="1">The sequence shown here is derived from an EMBL/GenBank/DDBJ whole genome shotgun (WGS) entry which is preliminary data.</text>
</comment>
<evidence type="ECO:0000313" key="2">
    <source>
        <dbReference type="Proteomes" id="UP000597668"/>
    </source>
</evidence>
<evidence type="ECO:0000313" key="1">
    <source>
        <dbReference type="EMBL" id="MBC3516602.1"/>
    </source>
</evidence>
<proteinExistence type="predicted"/>
<organism evidence="1 2">
    <name type="scientific">Neobittarella massiliensis</name>
    <name type="common">ex Bilen et al. 2018</name>
    <dbReference type="NCBI Taxonomy" id="2041842"/>
    <lineage>
        <taxon>Bacteria</taxon>
        <taxon>Bacillati</taxon>
        <taxon>Bacillota</taxon>
        <taxon>Clostridia</taxon>
        <taxon>Eubacteriales</taxon>
        <taxon>Oscillospiraceae</taxon>
        <taxon>Neobittarella (ex Bilen et al. 2018)</taxon>
    </lineage>
</organism>
<dbReference type="EMBL" id="JACOGI010000002">
    <property type="protein sequence ID" value="MBC3516602.1"/>
    <property type="molecule type" value="Genomic_DNA"/>
</dbReference>